<keyword evidence="10" id="KW-1185">Reference proteome</keyword>
<dbReference type="InterPro" id="IPR051127">
    <property type="entry name" value="Fungal_SecMet_Regulators"/>
</dbReference>
<dbReference type="Pfam" id="PF00172">
    <property type="entry name" value="Zn_clus"/>
    <property type="match status" value="1"/>
</dbReference>
<evidence type="ECO:0000256" key="2">
    <source>
        <dbReference type="ARBA" id="ARBA00023015"/>
    </source>
</evidence>
<evidence type="ECO:0000256" key="5">
    <source>
        <dbReference type="ARBA" id="ARBA00023242"/>
    </source>
</evidence>
<keyword evidence="5" id="KW-0539">Nucleus</keyword>
<feature type="transmembrane region" description="Helical" evidence="7">
    <location>
        <begin position="526"/>
        <end position="544"/>
    </location>
</feature>
<feature type="compositionally biased region" description="Polar residues" evidence="6">
    <location>
        <begin position="1"/>
        <end position="10"/>
    </location>
</feature>
<dbReference type="SUPFAM" id="SSF57701">
    <property type="entry name" value="Zn2/Cys6 DNA-binding domain"/>
    <property type="match status" value="1"/>
</dbReference>
<dbReference type="GO" id="GO:0008270">
    <property type="term" value="F:zinc ion binding"/>
    <property type="evidence" value="ECO:0007669"/>
    <property type="project" value="InterPro"/>
</dbReference>
<dbReference type="InterPro" id="IPR007219">
    <property type="entry name" value="XnlR_reg_dom"/>
</dbReference>
<dbReference type="EMBL" id="PDNA01000229">
    <property type="protein sequence ID" value="PGH02031.1"/>
    <property type="molecule type" value="Genomic_DNA"/>
</dbReference>
<dbReference type="GO" id="GO:0000435">
    <property type="term" value="P:positive regulation of transcription from RNA polymerase II promoter by galactose"/>
    <property type="evidence" value="ECO:0007669"/>
    <property type="project" value="TreeGrafter"/>
</dbReference>
<protein>
    <recommendedName>
        <fullName evidence="8">Zn(2)-C6 fungal-type domain-containing protein</fullName>
    </recommendedName>
</protein>
<evidence type="ECO:0000313" key="10">
    <source>
        <dbReference type="Proteomes" id="UP000224634"/>
    </source>
</evidence>
<dbReference type="GO" id="GO:0005634">
    <property type="term" value="C:nucleus"/>
    <property type="evidence" value="ECO:0007669"/>
    <property type="project" value="TreeGrafter"/>
</dbReference>
<sequence length="649" mass="74066">MDNTSQSASQPAEEPASVRKRKRPRAIQACERCRLKKYKCNDFYPCFHCQKSGLECVYSRGYRPRDDSPNGYVRSLELKIEELTARLNEKEDIRSSQQPPAHSSSALIFQSDDADTPGDSEVADVNQHTRAIEFHGSTSSIAFLGHVQKLRIQHESYPSPVEENSSLISVLHNHAFRPKITSASDPSPVQTENNFYFKQAHVFMDAYFSGIHFVHPFIDKEDFVSRANDLWFGCQSSPDTSFVALYLSLLSLGAIIRTWDEEQLDGLTRFEWSRKLFNEAQTYLNKIQFLNNLETVQCLYLMASRYLLIKLRVSYMYLGLAVRTCLSAGFNRSGSNPNNDQAASLSKTWWGIFSLEIEMSFSLGRPDSLGMDEYHNRPLPEIDDSEYAIIPCMVKLARIVRKVSVGLYHSTSPVQSNIALAFQIEQELDSWLLELPPRIQPSPLNEPHIGNLREPKWCRRQRLVLEVRYHNIKMLLFRPFVTYFIQNQAVVSEALTAAVDKCLVSAKRTIQVIYDTFRVHVFFRTWWYNTTYVMFAATIILLYVSRAKSPTTTPLIEFLDMAVEILGAMDESVVAKNSAEIIKRHLNDIKCPELASQPAESSNGAVPLELDMVLFSWVQQYQGLEFLDYSFEDLASLFVGLSEPVIPEA</sequence>
<organism evidence="9 10">
    <name type="scientific">Polytolypa hystricis (strain UAMH7299)</name>
    <dbReference type="NCBI Taxonomy" id="1447883"/>
    <lineage>
        <taxon>Eukaryota</taxon>
        <taxon>Fungi</taxon>
        <taxon>Dikarya</taxon>
        <taxon>Ascomycota</taxon>
        <taxon>Pezizomycotina</taxon>
        <taxon>Eurotiomycetes</taxon>
        <taxon>Eurotiomycetidae</taxon>
        <taxon>Onygenales</taxon>
        <taxon>Onygenales incertae sedis</taxon>
        <taxon>Polytolypa</taxon>
    </lineage>
</organism>
<dbReference type="GO" id="GO:0000978">
    <property type="term" value="F:RNA polymerase II cis-regulatory region sequence-specific DNA binding"/>
    <property type="evidence" value="ECO:0007669"/>
    <property type="project" value="TreeGrafter"/>
</dbReference>
<keyword evidence="1" id="KW-0479">Metal-binding</keyword>
<reference evidence="9 10" key="1">
    <citation type="submission" date="2017-10" db="EMBL/GenBank/DDBJ databases">
        <title>Comparative genomics in systemic dimorphic fungi from Ajellomycetaceae.</title>
        <authorList>
            <person name="Munoz J.F."/>
            <person name="Mcewen J.G."/>
            <person name="Clay O.K."/>
            <person name="Cuomo C.A."/>
        </authorList>
    </citation>
    <scope>NUCLEOTIDE SEQUENCE [LARGE SCALE GENOMIC DNA]</scope>
    <source>
        <strain evidence="9 10">UAMH7299</strain>
    </source>
</reference>
<comment type="caution">
    <text evidence="9">The sequence shown here is derived from an EMBL/GenBank/DDBJ whole genome shotgun (WGS) entry which is preliminary data.</text>
</comment>
<dbReference type="Pfam" id="PF04082">
    <property type="entry name" value="Fungal_trans"/>
    <property type="match status" value="1"/>
</dbReference>
<keyword evidence="3" id="KW-0238">DNA-binding</keyword>
<evidence type="ECO:0000256" key="6">
    <source>
        <dbReference type="SAM" id="MobiDB-lite"/>
    </source>
</evidence>
<feature type="region of interest" description="Disordered" evidence="6">
    <location>
        <begin position="1"/>
        <end position="21"/>
    </location>
</feature>
<dbReference type="SMART" id="SM00066">
    <property type="entry name" value="GAL4"/>
    <property type="match status" value="1"/>
</dbReference>
<dbReference type="STRING" id="1447883.A0A2B7WZR5"/>
<dbReference type="PANTHER" id="PTHR47424">
    <property type="entry name" value="REGULATORY PROTEIN GAL4"/>
    <property type="match status" value="1"/>
</dbReference>
<keyword evidence="7" id="KW-0472">Membrane</keyword>
<gene>
    <name evidence="9" type="ORF">AJ80_08925</name>
</gene>
<evidence type="ECO:0000256" key="1">
    <source>
        <dbReference type="ARBA" id="ARBA00022723"/>
    </source>
</evidence>
<dbReference type="InterPro" id="IPR036864">
    <property type="entry name" value="Zn2-C6_fun-type_DNA-bd_sf"/>
</dbReference>
<evidence type="ECO:0000259" key="8">
    <source>
        <dbReference type="PROSITE" id="PS50048"/>
    </source>
</evidence>
<keyword evidence="4" id="KW-0804">Transcription</keyword>
<dbReference type="PROSITE" id="PS50048">
    <property type="entry name" value="ZN2_CY6_FUNGAL_2"/>
    <property type="match status" value="1"/>
</dbReference>
<name>A0A2B7WZR5_POLH7</name>
<dbReference type="GO" id="GO:0006351">
    <property type="term" value="P:DNA-templated transcription"/>
    <property type="evidence" value="ECO:0007669"/>
    <property type="project" value="InterPro"/>
</dbReference>
<dbReference type="Gene3D" id="4.10.240.10">
    <property type="entry name" value="Zn(2)-C6 fungal-type DNA-binding domain"/>
    <property type="match status" value="1"/>
</dbReference>
<feature type="domain" description="Zn(2)-C6 fungal-type" evidence="8">
    <location>
        <begin position="29"/>
        <end position="58"/>
    </location>
</feature>
<evidence type="ECO:0000256" key="7">
    <source>
        <dbReference type="SAM" id="Phobius"/>
    </source>
</evidence>
<dbReference type="CDD" id="cd12148">
    <property type="entry name" value="fungal_TF_MHR"/>
    <property type="match status" value="1"/>
</dbReference>
<evidence type="ECO:0000256" key="3">
    <source>
        <dbReference type="ARBA" id="ARBA00023125"/>
    </source>
</evidence>
<evidence type="ECO:0000313" key="9">
    <source>
        <dbReference type="EMBL" id="PGH02031.1"/>
    </source>
</evidence>
<dbReference type="SMART" id="SM00906">
    <property type="entry name" value="Fungal_trans"/>
    <property type="match status" value="1"/>
</dbReference>
<proteinExistence type="predicted"/>
<dbReference type="Proteomes" id="UP000224634">
    <property type="component" value="Unassembled WGS sequence"/>
</dbReference>
<dbReference type="CDD" id="cd00067">
    <property type="entry name" value="GAL4"/>
    <property type="match status" value="1"/>
</dbReference>
<dbReference type="PROSITE" id="PS00463">
    <property type="entry name" value="ZN2_CY6_FUNGAL_1"/>
    <property type="match status" value="1"/>
</dbReference>
<accession>A0A2B7WZR5</accession>
<dbReference type="PANTHER" id="PTHR47424:SF15">
    <property type="entry name" value="ZN(II)2CYS6 TRANSCRIPTION FACTOR (EUROFUNG)"/>
    <property type="match status" value="1"/>
</dbReference>
<dbReference type="AlphaFoldDB" id="A0A2B7WZR5"/>
<keyword evidence="7" id="KW-1133">Transmembrane helix</keyword>
<keyword evidence="2" id="KW-0805">Transcription regulation</keyword>
<keyword evidence="7" id="KW-0812">Transmembrane</keyword>
<evidence type="ECO:0000256" key="4">
    <source>
        <dbReference type="ARBA" id="ARBA00023163"/>
    </source>
</evidence>
<dbReference type="OrthoDB" id="2571985at2759"/>
<dbReference type="GO" id="GO:0000981">
    <property type="term" value="F:DNA-binding transcription factor activity, RNA polymerase II-specific"/>
    <property type="evidence" value="ECO:0007669"/>
    <property type="project" value="InterPro"/>
</dbReference>
<dbReference type="InterPro" id="IPR001138">
    <property type="entry name" value="Zn2Cys6_DnaBD"/>
</dbReference>